<dbReference type="GO" id="GO:0009073">
    <property type="term" value="P:aromatic amino acid family biosynthetic process"/>
    <property type="evidence" value="ECO:0007669"/>
    <property type="project" value="UniProtKB-KW"/>
</dbReference>
<accession>A0A2K4FGK5</accession>
<keyword evidence="13" id="KW-1185">Reference proteome</keyword>
<evidence type="ECO:0000256" key="1">
    <source>
        <dbReference type="ARBA" id="ARBA00004842"/>
    </source>
</evidence>
<dbReference type="EC" id="2.7.1.71" evidence="3 11"/>
<dbReference type="Gene3D" id="3.40.50.300">
    <property type="entry name" value="P-loop containing nucleotide triphosphate hydrolases"/>
    <property type="match status" value="1"/>
</dbReference>
<dbReference type="GO" id="GO:0009423">
    <property type="term" value="P:chorismate biosynthetic process"/>
    <property type="evidence" value="ECO:0007669"/>
    <property type="project" value="UniProtKB-UniRule"/>
</dbReference>
<comment type="cofactor">
    <cofactor evidence="11">
        <name>Mg(2+)</name>
        <dbReference type="ChEBI" id="CHEBI:18420"/>
    </cofactor>
    <text evidence="11">Binds 1 Mg(2+) ion per subunit.</text>
</comment>
<evidence type="ECO:0000256" key="7">
    <source>
        <dbReference type="ARBA" id="ARBA00022777"/>
    </source>
</evidence>
<evidence type="ECO:0000256" key="6">
    <source>
        <dbReference type="ARBA" id="ARBA00022741"/>
    </source>
</evidence>
<reference evidence="12 13" key="1">
    <citation type="submission" date="2017-08" db="EMBL/GenBank/DDBJ databases">
        <title>Draft genome sequences of 64 type strains of genus Staph aureus.</title>
        <authorList>
            <person name="Cole K."/>
            <person name="Golubchik T."/>
            <person name="Russell J."/>
            <person name="Foster D."/>
            <person name="Llewelyn M."/>
            <person name="Wilson D."/>
            <person name="Crook D."/>
            <person name="Paul J."/>
        </authorList>
    </citation>
    <scope>NUCLEOTIDE SEQUENCE [LARGE SCALE GENOMIC DNA]</scope>
    <source>
        <strain evidence="12 13">DSM 29875</strain>
    </source>
</reference>
<dbReference type="GO" id="GO:0005524">
    <property type="term" value="F:ATP binding"/>
    <property type="evidence" value="ECO:0007669"/>
    <property type="project" value="UniProtKB-UniRule"/>
</dbReference>
<feature type="binding site" evidence="11">
    <location>
        <position position="139"/>
    </location>
    <ligand>
        <name>substrate</name>
    </ligand>
</feature>
<feature type="binding site" evidence="11">
    <location>
        <position position="38"/>
    </location>
    <ligand>
        <name>substrate</name>
    </ligand>
</feature>
<keyword evidence="5 11" id="KW-0808">Transferase</keyword>
<comment type="catalytic activity">
    <reaction evidence="10 11">
        <text>shikimate + ATP = 3-phosphoshikimate + ADP + H(+)</text>
        <dbReference type="Rhea" id="RHEA:13121"/>
        <dbReference type="ChEBI" id="CHEBI:15378"/>
        <dbReference type="ChEBI" id="CHEBI:30616"/>
        <dbReference type="ChEBI" id="CHEBI:36208"/>
        <dbReference type="ChEBI" id="CHEBI:145989"/>
        <dbReference type="ChEBI" id="CHEBI:456216"/>
        <dbReference type="EC" id="2.7.1.71"/>
    </reaction>
</comment>
<dbReference type="HAMAP" id="MF_00109">
    <property type="entry name" value="Shikimate_kinase"/>
    <property type="match status" value="1"/>
</dbReference>
<keyword evidence="7 11" id="KW-0418">Kinase</keyword>
<dbReference type="UniPathway" id="UPA00053">
    <property type="reaction ID" value="UER00088"/>
</dbReference>
<evidence type="ECO:0000256" key="10">
    <source>
        <dbReference type="ARBA" id="ARBA00048567"/>
    </source>
</evidence>
<keyword evidence="6 11" id="KW-0547">Nucleotide-binding</keyword>
<evidence type="ECO:0000256" key="3">
    <source>
        <dbReference type="ARBA" id="ARBA00012154"/>
    </source>
</evidence>
<comment type="function">
    <text evidence="11">Catalyzes the specific phosphorylation of the 3-hydroxyl group of shikimic acid using ATP as a cosubstrate.</text>
</comment>
<evidence type="ECO:0000256" key="4">
    <source>
        <dbReference type="ARBA" id="ARBA00022605"/>
    </source>
</evidence>
<dbReference type="InterPro" id="IPR031322">
    <property type="entry name" value="Shikimate/glucono_kinase"/>
</dbReference>
<comment type="pathway">
    <text evidence="1 11">Metabolic intermediate biosynthesis; chorismate biosynthesis; chorismate from D-erythrose 4-phosphate and phosphoenolpyruvate: step 5/7.</text>
</comment>
<sequence length="171" mass="19784">MPKNIRFPLILIGFMGVGKTTLGEYIASTYQLSYVDLDHYIVEQEQMSIPAIFKKHGEQHFRCLEAHYLQECILQFDVIATGGGIIEGAQSIKILQKQSSIVWLDCDLKIVYDRIRNDPNRPNANNKSLYDLKNLYSDRYSRYNEIAFIKVNSNQSLKDLHDEIFNELSCD</sequence>
<dbReference type="PANTHER" id="PTHR21087:SF16">
    <property type="entry name" value="SHIKIMATE KINASE 1, CHLOROPLASTIC"/>
    <property type="match status" value="1"/>
</dbReference>
<evidence type="ECO:0000256" key="2">
    <source>
        <dbReference type="ARBA" id="ARBA00006997"/>
    </source>
</evidence>
<dbReference type="InterPro" id="IPR000623">
    <property type="entry name" value="Shikimate_kinase/TSH1"/>
</dbReference>
<feature type="binding site" evidence="11">
    <location>
        <begin position="16"/>
        <end position="21"/>
    </location>
    <ligand>
        <name>ATP</name>
        <dbReference type="ChEBI" id="CHEBI:30616"/>
    </ligand>
</feature>
<evidence type="ECO:0000313" key="13">
    <source>
        <dbReference type="Proteomes" id="UP000242712"/>
    </source>
</evidence>
<dbReference type="Pfam" id="PF01202">
    <property type="entry name" value="SKI"/>
    <property type="match status" value="1"/>
</dbReference>
<feature type="binding site" evidence="11">
    <location>
        <position position="83"/>
    </location>
    <ligand>
        <name>substrate</name>
    </ligand>
</feature>
<feature type="binding site" evidence="11">
    <location>
        <position position="121"/>
    </location>
    <ligand>
        <name>ATP</name>
        <dbReference type="ChEBI" id="CHEBI:30616"/>
    </ligand>
</feature>
<dbReference type="PANTHER" id="PTHR21087">
    <property type="entry name" value="SHIKIMATE KINASE"/>
    <property type="match status" value="1"/>
</dbReference>
<keyword evidence="11" id="KW-0479">Metal-binding</keyword>
<evidence type="ECO:0000256" key="11">
    <source>
        <dbReference type="HAMAP-Rule" id="MF_00109"/>
    </source>
</evidence>
<dbReference type="EMBL" id="PPPX01000001">
    <property type="protein sequence ID" value="POA10055.1"/>
    <property type="molecule type" value="Genomic_DNA"/>
</dbReference>
<dbReference type="PROSITE" id="PS01128">
    <property type="entry name" value="SHIKIMATE_KINASE"/>
    <property type="match status" value="1"/>
</dbReference>
<protein>
    <recommendedName>
        <fullName evidence="3 11">Shikimate kinase</fullName>
        <shortName evidence="11">SK</shortName>
        <ecNumber evidence="3 11">2.7.1.71</ecNumber>
    </recommendedName>
</protein>
<proteinExistence type="inferred from homology"/>
<dbReference type="GO" id="GO:0004765">
    <property type="term" value="F:shikimate kinase activity"/>
    <property type="evidence" value="ECO:0007669"/>
    <property type="project" value="UniProtKB-UniRule"/>
</dbReference>
<comment type="caution">
    <text evidence="11">Lacks conserved residue(s) required for the propagation of feature annotation.</text>
</comment>
<comment type="subunit">
    <text evidence="11">Monomer.</text>
</comment>
<feature type="binding site" evidence="11">
    <location>
        <position position="62"/>
    </location>
    <ligand>
        <name>substrate</name>
    </ligand>
</feature>
<dbReference type="InterPro" id="IPR027417">
    <property type="entry name" value="P-loop_NTPase"/>
</dbReference>
<name>A0A2K4FGK5_9STAP</name>
<dbReference type="GO" id="GO:0005829">
    <property type="term" value="C:cytosol"/>
    <property type="evidence" value="ECO:0007669"/>
    <property type="project" value="TreeGrafter"/>
</dbReference>
<keyword evidence="8 11" id="KW-0067">ATP-binding</keyword>
<evidence type="ECO:0000313" key="12">
    <source>
        <dbReference type="EMBL" id="POA10055.1"/>
    </source>
</evidence>
<evidence type="ECO:0000256" key="9">
    <source>
        <dbReference type="ARBA" id="ARBA00023141"/>
    </source>
</evidence>
<evidence type="ECO:0000256" key="8">
    <source>
        <dbReference type="ARBA" id="ARBA00022840"/>
    </source>
</evidence>
<dbReference type="PRINTS" id="PR01100">
    <property type="entry name" value="SHIKIMTKNASE"/>
</dbReference>
<comment type="subcellular location">
    <subcellularLocation>
        <location evidence="11">Cytoplasm</location>
    </subcellularLocation>
</comment>
<keyword evidence="11" id="KW-0963">Cytoplasm</keyword>
<keyword evidence="11" id="KW-0460">Magnesium</keyword>
<dbReference type="InterPro" id="IPR023000">
    <property type="entry name" value="Shikimate_kinase_CS"/>
</dbReference>
<dbReference type="CDD" id="cd00464">
    <property type="entry name" value="SK"/>
    <property type="match status" value="1"/>
</dbReference>
<dbReference type="GO" id="GO:0008652">
    <property type="term" value="P:amino acid biosynthetic process"/>
    <property type="evidence" value="ECO:0007669"/>
    <property type="project" value="UniProtKB-KW"/>
</dbReference>
<keyword evidence="9 11" id="KW-0057">Aromatic amino acid biosynthesis</keyword>
<comment type="similarity">
    <text evidence="2 11">Belongs to the shikimate kinase family.</text>
</comment>
<keyword evidence="4 11" id="KW-0028">Amino-acid biosynthesis</keyword>
<gene>
    <name evidence="11" type="primary">aroK</name>
    <name evidence="12" type="ORF">CD039_04730</name>
</gene>
<dbReference type="SUPFAM" id="SSF52540">
    <property type="entry name" value="P-loop containing nucleoside triphosphate hydrolases"/>
    <property type="match status" value="1"/>
</dbReference>
<comment type="caution">
    <text evidence="12">The sequence shown here is derived from an EMBL/GenBank/DDBJ whole genome shotgun (WGS) entry which is preliminary data.</text>
</comment>
<feature type="binding site" evidence="11">
    <location>
        <position position="20"/>
    </location>
    <ligand>
        <name>Mg(2+)</name>
        <dbReference type="ChEBI" id="CHEBI:18420"/>
    </ligand>
</feature>
<organism evidence="12 13">
    <name type="scientific">Staphylococcus argensis</name>
    <dbReference type="NCBI Taxonomy" id="1607738"/>
    <lineage>
        <taxon>Bacteria</taxon>
        <taxon>Bacillati</taxon>
        <taxon>Bacillota</taxon>
        <taxon>Bacilli</taxon>
        <taxon>Bacillales</taxon>
        <taxon>Staphylococcaceae</taxon>
        <taxon>Staphylococcus</taxon>
    </lineage>
</organism>
<dbReference type="Proteomes" id="UP000242712">
    <property type="component" value="Unassembled WGS sequence"/>
</dbReference>
<evidence type="ECO:0000256" key="5">
    <source>
        <dbReference type="ARBA" id="ARBA00022679"/>
    </source>
</evidence>
<dbReference type="AlphaFoldDB" id="A0A2K4FGK5"/>
<dbReference type="GO" id="GO:0000287">
    <property type="term" value="F:magnesium ion binding"/>
    <property type="evidence" value="ECO:0007669"/>
    <property type="project" value="UniProtKB-UniRule"/>
</dbReference>